<geneLocation type="plasmid" evidence="2">
    <name>pH2291-144</name>
</geneLocation>
<dbReference type="AlphaFoldDB" id="A0A075MEU6"/>
<sequence>MHEEWQGSIFKNTRVNRNTFIVEHIYPPHIIKNQKTTIRSAGLLFIIFKVS</sequence>
<protein>
    <submittedName>
        <fullName evidence="2">Uncharacterized protein</fullName>
    </submittedName>
</protein>
<dbReference type="EMBL" id="KJ484626">
    <property type="protein sequence ID" value="AIF77351.1"/>
    <property type="molecule type" value="Genomic_DNA"/>
</dbReference>
<evidence type="ECO:0000313" key="2">
    <source>
        <dbReference type="EMBL" id="AIF77676.1"/>
    </source>
</evidence>
<keyword evidence="2" id="KW-0614">Plasmid</keyword>
<reference evidence="2" key="1">
    <citation type="journal article" date="2014" name="J. Antimicrob. Chemother.">
        <title>Nucleotide sequences of 16 transmissible plasmids identified in nine multidrug-resistant Escherichia coli isolates expressing an ESBL phenotype isolated from food-producing animals and healthy humans.</title>
        <authorList>
            <person name="Wang J."/>
            <person name="Stephan R."/>
            <person name="Power K."/>
            <person name="Yan Q."/>
            <person name="Hachler H."/>
            <person name="Fanning S."/>
        </authorList>
    </citation>
    <scope>NUCLEOTIDE SEQUENCE</scope>
    <source>
        <strain evidence="2">Human-2291</strain>
        <strain evidence="1">Human-2332</strain>
        <plasmid evidence="2">pH2291-144</plasmid>
        <plasmid evidence="1">pH2332-166</plasmid>
    </source>
</reference>
<proteinExistence type="predicted"/>
<organism evidence="2">
    <name type="scientific">Escherichia coli</name>
    <dbReference type="NCBI Taxonomy" id="562"/>
    <lineage>
        <taxon>Bacteria</taxon>
        <taxon>Pseudomonadati</taxon>
        <taxon>Pseudomonadota</taxon>
        <taxon>Gammaproteobacteria</taxon>
        <taxon>Enterobacterales</taxon>
        <taxon>Enterobacteriaceae</taxon>
        <taxon>Escherichia</taxon>
    </lineage>
</organism>
<accession>A0A075MEU6</accession>
<evidence type="ECO:0000313" key="1">
    <source>
        <dbReference type="EMBL" id="AIF77351.1"/>
    </source>
</evidence>
<name>A0A075MEU6_ECOLX</name>
<dbReference type="EMBL" id="KJ484628">
    <property type="protein sequence ID" value="AIF77676.1"/>
    <property type="molecule type" value="Genomic_DNA"/>
</dbReference>
<geneLocation type="plasmid" evidence="1">
    <name>pH2332-166</name>
</geneLocation>